<reference evidence="5 6" key="1">
    <citation type="submission" date="2020-07" db="EMBL/GenBank/DDBJ databases">
        <title>Sequencing the genomes of 1000 actinobacteria strains.</title>
        <authorList>
            <person name="Klenk H.-P."/>
        </authorList>
    </citation>
    <scope>NUCLEOTIDE SEQUENCE [LARGE SCALE GENOMIC DNA]</scope>
    <source>
        <strain evidence="5 6">DSM 103833</strain>
    </source>
</reference>
<keyword evidence="5" id="KW-0456">Lyase</keyword>
<dbReference type="Gene3D" id="3.40.50.1100">
    <property type="match status" value="2"/>
</dbReference>
<keyword evidence="2" id="KW-0663">Pyridoxal phosphate</keyword>
<dbReference type="SUPFAM" id="SSF53686">
    <property type="entry name" value="Tryptophan synthase beta subunit-like PLP-dependent enzymes"/>
    <property type="match status" value="1"/>
</dbReference>
<dbReference type="EC" id="4.3.1.15" evidence="5"/>
<dbReference type="GO" id="GO:0008838">
    <property type="term" value="F:diaminopropionate ammonia-lyase activity"/>
    <property type="evidence" value="ECO:0007669"/>
    <property type="project" value="UniProtKB-EC"/>
</dbReference>
<feature type="region of interest" description="Disordered" evidence="3">
    <location>
        <begin position="1"/>
        <end position="23"/>
    </location>
</feature>
<keyword evidence="6" id="KW-1185">Reference proteome</keyword>
<evidence type="ECO:0000256" key="2">
    <source>
        <dbReference type="ARBA" id="ARBA00022898"/>
    </source>
</evidence>
<evidence type="ECO:0000259" key="4">
    <source>
        <dbReference type="Pfam" id="PF00291"/>
    </source>
</evidence>
<dbReference type="GO" id="GO:1901605">
    <property type="term" value="P:alpha-amino acid metabolic process"/>
    <property type="evidence" value="ECO:0007669"/>
    <property type="project" value="UniProtKB-ARBA"/>
</dbReference>
<accession>A0A853BWM4</accession>
<dbReference type="Proteomes" id="UP000530424">
    <property type="component" value="Unassembled WGS sequence"/>
</dbReference>
<dbReference type="PANTHER" id="PTHR42937">
    <property type="match status" value="1"/>
</dbReference>
<dbReference type="PANTHER" id="PTHR42937:SF1">
    <property type="entry name" value="DIAMINOPROPIONATE AMMONIA-LYASE"/>
    <property type="match status" value="1"/>
</dbReference>
<dbReference type="Pfam" id="PF00291">
    <property type="entry name" value="PALP"/>
    <property type="match status" value="1"/>
</dbReference>
<evidence type="ECO:0000313" key="6">
    <source>
        <dbReference type="Proteomes" id="UP000530424"/>
    </source>
</evidence>
<dbReference type="RefSeq" id="WP_179666273.1">
    <property type="nucleotide sequence ID" value="NZ_JACCFP010000001.1"/>
</dbReference>
<dbReference type="InterPro" id="IPR001926">
    <property type="entry name" value="TrpB-like_PALP"/>
</dbReference>
<evidence type="ECO:0000256" key="1">
    <source>
        <dbReference type="ARBA" id="ARBA00001933"/>
    </source>
</evidence>
<proteinExistence type="predicted"/>
<evidence type="ECO:0000313" key="5">
    <source>
        <dbReference type="EMBL" id="NYI99648.1"/>
    </source>
</evidence>
<dbReference type="EMBL" id="JACCFP010000001">
    <property type="protein sequence ID" value="NYI99648.1"/>
    <property type="molecule type" value="Genomic_DNA"/>
</dbReference>
<evidence type="ECO:0000256" key="3">
    <source>
        <dbReference type="SAM" id="MobiDB-lite"/>
    </source>
</evidence>
<comment type="cofactor">
    <cofactor evidence="1">
        <name>pyridoxal 5'-phosphate</name>
        <dbReference type="ChEBI" id="CHEBI:597326"/>
    </cofactor>
</comment>
<sequence>MHSSAGTNLDLHLNPSASERPPTVLAQDPAAFHRGLPGYRATSLRSLPGIAASLGVGEVWAKIEDDRWGLPAFKVLGASWAVHRLLEERGGDAQLAALVSATDGNHGRAVARVARDRGLAARIYVPDGTSERRINDIRGEGASVLEVDGTYDDAVVRAAASIGPADLLVADTSDDPEDDVSPLIVEGYSTIFTEVAEQHPRSFDTVVVGIGVGSLAAATVRFARSMQRERAGTPAVLGVEPVDAACVLTSLRAGRRTAVPGPHRSIMAGLNCGEPSAPTWPELSEGLNAVCAVDDADAREAVRVLRAEGIEIGFTGAAPVAGLLRLRRAGRLEAVVRNPGSASVLVVLTEGPTD</sequence>
<gene>
    <name evidence="5" type="ORF">HNR19_000347</name>
</gene>
<dbReference type="InterPro" id="IPR036052">
    <property type="entry name" value="TrpB-like_PALP_sf"/>
</dbReference>
<organism evidence="5 6">
    <name type="scientific">Nocardioides thalensis</name>
    <dbReference type="NCBI Taxonomy" id="1914755"/>
    <lineage>
        <taxon>Bacteria</taxon>
        <taxon>Bacillati</taxon>
        <taxon>Actinomycetota</taxon>
        <taxon>Actinomycetes</taxon>
        <taxon>Propionibacteriales</taxon>
        <taxon>Nocardioidaceae</taxon>
        <taxon>Nocardioides</taxon>
    </lineage>
</organism>
<comment type="caution">
    <text evidence="5">The sequence shown here is derived from an EMBL/GenBank/DDBJ whole genome shotgun (WGS) entry which is preliminary data.</text>
</comment>
<protein>
    <submittedName>
        <fullName evidence="5">Diaminopropionate ammonia-lyase</fullName>
        <ecNumber evidence="5">4.3.1.15</ecNumber>
    </submittedName>
</protein>
<dbReference type="AlphaFoldDB" id="A0A853BWM4"/>
<feature type="domain" description="Tryptophan synthase beta chain-like PALP" evidence="4">
    <location>
        <begin position="37"/>
        <end position="335"/>
    </location>
</feature>
<name>A0A853BWM4_9ACTN</name>